<dbReference type="RefSeq" id="WP_013825569.1">
    <property type="nucleotide sequence ID" value="NC_015574.1"/>
</dbReference>
<dbReference type="GO" id="GO:0017178">
    <property type="term" value="F:diphthine-ammonia ligase activity"/>
    <property type="evidence" value="ECO:0007669"/>
    <property type="project" value="TreeGrafter"/>
</dbReference>
<evidence type="ECO:0000259" key="1">
    <source>
        <dbReference type="Pfam" id="PF01902"/>
    </source>
</evidence>
<reference evidence="2 3" key="1">
    <citation type="journal article" date="2014" name="Int. J. Syst. Evol. Microbiol.">
        <title>Methanobacterium paludis sp. nov. and a novel strain of Methanobacterium lacus isolated from northern peatlands.</title>
        <authorList>
            <person name="Cadillo-Quiroz H."/>
            <person name="Brauer S.L."/>
            <person name="Goodson N."/>
            <person name="Yavitt J.B."/>
            <person name="Zinder S.H."/>
        </authorList>
    </citation>
    <scope>NUCLEOTIDE SEQUENCE [LARGE SCALE GENOMIC DNA]</scope>
    <source>
        <strain evidence="3">DSM 25820 / JCM 18151 / SWAN1</strain>
    </source>
</reference>
<sequence>MKAAVLFSGGKDSTMAAYKAIEEGWDVEYLVSMFSDNPDSYMFHVPNINLTELSSKAMGIPLLTAKTHGEKEKELDDLKRVLNELKEKGIEGIFAGALASTYQKSRIDNICNELGLESHAPLWHWDPQEYMEEIINLGFEVIITSVSAEGLDESWLGRKIDMDLLDEIINLNKKYGMHMAFEGGEAETMVLDCPLFKKRIKIVEAENVWDRDSGYYLIKKAFLEDK</sequence>
<dbReference type="InterPro" id="IPR014729">
    <property type="entry name" value="Rossmann-like_a/b/a_fold"/>
</dbReference>
<dbReference type="InterPro" id="IPR030662">
    <property type="entry name" value="DPH6/MJ0570"/>
</dbReference>
<accession>F6D3S3</accession>
<feature type="domain" description="Diphthamide synthase" evidence="1">
    <location>
        <begin position="1"/>
        <end position="221"/>
    </location>
</feature>
<evidence type="ECO:0000313" key="3">
    <source>
        <dbReference type="Proteomes" id="UP000009231"/>
    </source>
</evidence>
<dbReference type="PIRSF" id="PIRSF039123">
    <property type="entry name" value="Diphthamide_synthase"/>
    <property type="match status" value="1"/>
</dbReference>
<dbReference type="HOGENOM" id="CLU_010289_0_2_2"/>
<dbReference type="NCBIfam" id="TIGR00290">
    <property type="entry name" value="MJ0570_dom"/>
    <property type="match status" value="1"/>
</dbReference>
<dbReference type="SUPFAM" id="SSF52402">
    <property type="entry name" value="Adenine nucleotide alpha hydrolases-like"/>
    <property type="match status" value="1"/>
</dbReference>
<dbReference type="CDD" id="cd01994">
    <property type="entry name" value="AANH_PF0828-like"/>
    <property type="match status" value="1"/>
</dbReference>
<dbReference type="InterPro" id="IPR005237">
    <property type="entry name" value="MJ0570"/>
</dbReference>
<dbReference type="InterPro" id="IPR022427">
    <property type="entry name" value="MJ0570_ATP-bd"/>
</dbReference>
<dbReference type="KEGG" id="mew:MSWAN_1046"/>
<evidence type="ECO:0000313" key="2">
    <source>
        <dbReference type="EMBL" id="AEG18067.1"/>
    </source>
</evidence>
<dbReference type="Proteomes" id="UP000009231">
    <property type="component" value="Chromosome"/>
</dbReference>
<organism evidence="2 3">
    <name type="scientific">Methanobacterium paludis (strain DSM 25820 / JCM 18151 / SWAN1)</name>
    <dbReference type="NCBI Taxonomy" id="868131"/>
    <lineage>
        <taxon>Archaea</taxon>
        <taxon>Methanobacteriati</taxon>
        <taxon>Methanobacteriota</taxon>
        <taxon>Methanomada group</taxon>
        <taxon>Methanobacteria</taxon>
        <taxon>Methanobacteriales</taxon>
        <taxon>Methanobacteriaceae</taxon>
        <taxon>Methanobacterium</taxon>
    </lineage>
</organism>
<dbReference type="NCBIfam" id="TIGR00289">
    <property type="entry name" value="TIGR00289 family protein"/>
    <property type="match status" value="1"/>
</dbReference>
<dbReference type="GO" id="GO:0017183">
    <property type="term" value="P:protein histidyl modification to diphthamide"/>
    <property type="evidence" value="ECO:0007669"/>
    <property type="project" value="TreeGrafter"/>
</dbReference>
<dbReference type="GeneID" id="10668549"/>
<dbReference type="EMBL" id="CP002772">
    <property type="protein sequence ID" value="AEG18067.1"/>
    <property type="molecule type" value="Genomic_DNA"/>
</dbReference>
<dbReference type="NCBIfam" id="TIGR03679">
    <property type="entry name" value="arCOG00187"/>
    <property type="match status" value="1"/>
</dbReference>
<dbReference type="AlphaFoldDB" id="F6D3S3"/>
<proteinExistence type="predicted"/>
<dbReference type="Gene3D" id="3.90.1490.10">
    <property type="entry name" value="putative n-type atp pyrophosphatase, domain 2"/>
    <property type="match status" value="1"/>
</dbReference>
<dbReference type="FunFam" id="3.40.50.620:FF:000145">
    <property type="entry name" value="ATP-binding domain containing protein"/>
    <property type="match status" value="1"/>
</dbReference>
<dbReference type="OrthoDB" id="372052at2157"/>
<dbReference type="InterPro" id="IPR002761">
    <property type="entry name" value="Diphthami_syn_dom"/>
</dbReference>
<name>F6D3S3_METPW</name>
<dbReference type="STRING" id="868131.MSWAN_1046"/>
<keyword evidence="3" id="KW-1185">Reference proteome</keyword>
<dbReference type="Pfam" id="PF01902">
    <property type="entry name" value="Diphthami_syn_2"/>
    <property type="match status" value="1"/>
</dbReference>
<protein>
    <submittedName>
        <fullName evidence="2">Universal metal-binding-domain/4Fe-4S-binding-domain containing ABC transporter protein</fullName>
    </submittedName>
</protein>
<dbReference type="eggNOG" id="arCOG00035">
    <property type="taxonomic scope" value="Archaea"/>
</dbReference>
<dbReference type="PANTHER" id="PTHR12196:SF2">
    <property type="entry name" value="DIPHTHINE--AMMONIA LIGASE"/>
    <property type="match status" value="1"/>
</dbReference>
<dbReference type="Gene3D" id="3.40.50.620">
    <property type="entry name" value="HUPs"/>
    <property type="match status" value="1"/>
</dbReference>
<dbReference type="PANTHER" id="PTHR12196">
    <property type="entry name" value="DOMAIN OF UNKNOWN FUNCTION 71 DUF71 -CONTAINING PROTEIN"/>
    <property type="match status" value="1"/>
</dbReference>
<gene>
    <name evidence="2" type="ordered locus">MSWAN_1046</name>
</gene>